<feature type="chain" id="PRO_5031027734" description="Biotin-protein ligase N-terminal domain-containing protein" evidence="1">
    <location>
        <begin position="33"/>
        <end position="249"/>
    </location>
</feature>
<feature type="signal peptide" evidence="1">
    <location>
        <begin position="1"/>
        <end position="32"/>
    </location>
</feature>
<dbReference type="RefSeq" id="WP_161708277.1">
    <property type="nucleotide sequence ID" value="NZ_JAABLQ010000001.1"/>
</dbReference>
<dbReference type="AlphaFoldDB" id="A0A7X5F1P6"/>
<keyword evidence="4" id="KW-1185">Reference proteome</keyword>
<dbReference type="Proteomes" id="UP000586722">
    <property type="component" value="Unassembled WGS sequence"/>
</dbReference>
<keyword evidence="1" id="KW-0732">Signal</keyword>
<dbReference type="InterPro" id="IPR019197">
    <property type="entry name" value="Biotin-prot_ligase_N"/>
</dbReference>
<sequence length="249" mass="26305">MMTKRQGLAAQIRMLCVAAAGLWLAAAGPAFAAGAGLALIYRGPGACDGCPEAAGVVASRVGLKVRYVSGPEITPELLSRAAVYIQGGGEDVMDIRRSLTDAQVTWLKDYIAGGGRYWGICAGGYFAGKSIDDDGDGVGLQLFKGDAAGYSPYEASMEQVIWNGVPRWMYLQEAPHFVLAPGSRAEVTATYEGGEVAALLAPYGRGWISLSGPHPEATEEWLELDDLEDPGLAPPQLADDMLRALLARK</sequence>
<gene>
    <name evidence="3" type="ORF">GWI72_07680</name>
</gene>
<evidence type="ECO:0000313" key="4">
    <source>
        <dbReference type="Proteomes" id="UP000586722"/>
    </source>
</evidence>
<evidence type="ECO:0000259" key="2">
    <source>
        <dbReference type="Pfam" id="PF09825"/>
    </source>
</evidence>
<evidence type="ECO:0000256" key="1">
    <source>
        <dbReference type="SAM" id="SignalP"/>
    </source>
</evidence>
<dbReference type="InterPro" id="IPR029062">
    <property type="entry name" value="Class_I_gatase-like"/>
</dbReference>
<dbReference type="Pfam" id="PF09825">
    <property type="entry name" value="BPL_N"/>
    <property type="match status" value="1"/>
</dbReference>
<dbReference type="Gene3D" id="3.40.50.880">
    <property type="match status" value="1"/>
</dbReference>
<comment type="caution">
    <text evidence="3">The sequence shown here is derived from an EMBL/GenBank/DDBJ whole genome shotgun (WGS) entry which is preliminary data.</text>
</comment>
<protein>
    <recommendedName>
        <fullName evidence="2">Biotin-protein ligase N-terminal domain-containing protein</fullName>
    </recommendedName>
</protein>
<dbReference type="EMBL" id="JAABLQ010000001">
    <property type="protein sequence ID" value="NBN78143.1"/>
    <property type="molecule type" value="Genomic_DNA"/>
</dbReference>
<dbReference type="SUPFAM" id="SSF52317">
    <property type="entry name" value="Class I glutamine amidotransferase-like"/>
    <property type="match status" value="1"/>
</dbReference>
<accession>A0A7X5F1P6</accession>
<evidence type="ECO:0000313" key="3">
    <source>
        <dbReference type="EMBL" id="NBN78143.1"/>
    </source>
</evidence>
<organism evidence="3 4">
    <name type="scientific">Pannonibacter tanglangensis</name>
    <dbReference type="NCBI Taxonomy" id="2750084"/>
    <lineage>
        <taxon>Bacteria</taxon>
        <taxon>Pseudomonadati</taxon>
        <taxon>Pseudomonadota</taxon>
        <taxon>Alphaproteobacteria</taxon>
        <taxon>Hyphomicrobiales</taxon>
        <taxon>Stappiaceae</taxon>
        <taxon>Pannonibacter</taxon>
    </lineage>
</organism>
<proteinExistence type="predicted"/>
<feature type="domain" description="Biotin-protein ligase N-terminal" evidence="2">
    <location>
        <begin position="79"/>
        <end position="132"/>
    </location>
</feature>
<reference evidence="4" key="1">
    <citation type="submission" date="2020-01" db="EMBL/GenBank/DDBJ databases">
        <authorList>
            <person name="Fang Y."/>
            <person name="Sun R."/>
            <person name="Nie L."/>
            <person name="He J."/>
            <person name="Hao L."/>
            <person name="Wang L."/>
            <person name="Su S."/>
            <person name="Lv E."/>
            <person name="Zhang Z."/>
            <person name="Xie R."/>
            <person name="Liu H."/>
        </authorList>
    </citation>
    <scope>NUCLEOTIDE SEQUENCE [LARGE SCALE GENOMIC DNA]</scope>
    <source>
        <strain evidence="4">XCT-53</strain>
    </source>
</reference>
<name>A0A7X5F1P6_9HYPH</name>